<dbReference type="NCBIfam" id="TIGR01537">
    <property type="entry name" value="portal_HK97"/>
    <property type="match status" value="1"/>
</dbReference>
<feature type="compositionally biased region" description="Polar residues" evidence="4">
    <location>
        <begin position="505"/>
        <end position="518"/>
    </location>
</feature>
<evidence type="ECO:0000313" key="9">
    <source>
        <dbReference type="EMBL" id="CAB5227291.1"/>
    </source>
</evidence>
<keyword evidence="2" id="KW-1160">Virus entry into host cell</keyword>
<keyword evidence="3" id="KW-0231">Viral genome packaging</keyword>
<name>A0A6J5Q479_9CAUD</name>
<evidence type="ECO:0000313" key="5">
    <source>
        <dbReference type="EMBL" id="CAB4169222.1"/>
    </source>
</evidence>
<feature type="region of interest" description="Disordered" evidence="4">
    <location>
        <begin position="493"/>
        <end position="518"/>
    </location>
</feature>
<evidence type="ECO:0000256" key="4">
    <source>
        <dbReference type="SAM" id="MobiDB-lite"/>
    </source>
</evidence>
<dbReference type="Pfam" id="PF04860">
    <property type="entry name" value="Phage_portal"/>
    <property type="match status" value="1"/>
</dbReference>
<dbReference type="EMBL" id="LR796838">
    <property type="protein sequence ID" value="CAB4169222.1"/>
    <property type="molecule type" value="Genomic_DNA"/>
</dbReference>
<organism evidence="6">
    <name type="scientific">uncultured Caudovirales phage</name>
    <dbReference type="NCBI Taxonomy" id="2100421"/>
    <lineage>
        <taxon>Viruses</taxon>
        <taxon>Duplodnaviria</taxon>
        <taxon>Heunggongvirae</taxon>
        <taxon>Uroviricota</taxon>
        <taxon>Caudoviricetes</taxon>
        <taxon>Peduoviridae</taxon>
        <taxon>Maltschvirus</taxon>
        <taxon>Maltschvirus maltsch</taxon>
    </lineage>
</organism>
<keyword evidence="2" id="KW-1171">Viral genome ejection through host cell envelope</keyword>
<evidence type="ECO:0000313" key="8">
    <source>
        <dbReference type="EMBL" id="CAB4211010.1"/>
    </source>
</evidence>
<feature type="compositionally biased region" description="Low complexity" evidence="4">
    <location>
        <begin position="493"/>
        <end position="504"/>
    </location>
</feature>
<keyword evidence="2" id="KW-1162">Viral penetration into host cytoplasm</keyword>
<evidence type="ECO:0000313" key="7">
    <source>
        <dbReference type="EMBL" id="CAB4181474.1"/>
    </source>
</evidence>
<sequence>MIAPNRRMLWVPEDFSDTESRPILFDNGETRTVLWDNDAGRFLESSDRRQYSGVKIDRHESMRSTVYLGCLRIVAETLANLPLQIIQHTPGGERVADEHWLHRLFVHGVNPRQSTWEWVSQMVLHIFTGGQAFNEKVFSVDSELGLEPPRVTALEPREPWTMTCAKLDSGRLGYVWRDEKGRQHFYDQKQIAHFRWLSMDGVNGLVPHELAEDALGLARACEIHGAAYFGNGARPGIILSTDTDDLSKEARDEIRYTWERVHRGPSRSHRPAVLTGGLKPIPFEGNNADSQFLETRKFQCEEVCRLCGVPPHLVGILDRATNNNIEQQGLDFLTYSMMAWCRRFETTMDRDLLTYADRDAGFCVKFDTDALMRGDAAARSSYYHTGLQDGWLSVNEVRQRESMNRVEGGDQRFVQLNMQTLEQAAANAFAAAAKNTPLASGVSGLLDILTRVGEGKLSKPSAVELIVLAYPPMTREQASSVVLGAAEVPEPAAAPAALPAPETPQQGSPDVQPPGVTS</sequence>
<dbReference type="InterPro" id="IPR006944">
    <property type="entry name" value="Phage/GTA_portal"/>
</dbReference>
<protein>
    <submittedName>
        <fullName evidence="6">COG4695 Phage-related protein</fullName>
    </submittedName>
</protein>
<evidence type="ECO:0000256" key="2">
    <source>
        <dbReference type="ARBA" id="ARBA00023009"/>
    </source>
</evidence>
<reference evidence="6" key="1">
    <citation type="submission" date="2020-05" db="EMBL/GenBank/DDBJ databases">
        <authorList>
            <person name="Chiriac C."/>
            <person name="Salcher M."/>
            <person name="Ghai R."/>
            <person name="Kavagutti S V."/>
        </authorList>
    </citation>
    <scope>NUCLEOTIDE SEQUENCE</scope>
</reference>
<evidence type="ECO:0000313" key="6">
    <source>
        <dbReference type="EMBL" id="CAB4176321.1"/>
    </source>
</evidence>
<accession>A0A6J5Q479</accession>
<dbReference type="EMBL" id="LR797361">
    <property type="protein sequence ID" value="CAB4211010.1"/>
    <property type="molecule type" value="Genomic_DNA"/>
</dbReference>
<keyword evidence="1" id="KW-1188">Viral release from host cell</keyword>
<dbReference type="InterPro" id="IPR006427">
    <property type="entry name" value="Portal_HK97"/>
</dbReference>
<gene>
    <name evidence="7" type="ORF">UFOVP1073_36</name>
    <name evidence="8" type="ORF">UFOVP1423_68</name>
    <name evidence="9" type="ORF">UFOVP1520_39</name>
    <name evidence="5" type="ORF">UFOVP898_38</name>
    <name evidence="6" type="ORF">UFOVP985_21</name>
</gene>
<dbReference type="EMBL" id="LR798377">
    <property type="protein sequence ID" value="CAB5227291.1"/>
    <property type="molecule type" value="Genomic_DNA"/>
</dbReference>
<proteinExistence type="predicted"/>
<evidence type="ECO:0000256" key="1">
    <source>
        <dbReference type="ARBA" id="ARBA00022950"/>
    </source>
</evidence>
<evidence type="ECO:0000256" key="3">
    <source>
        <dbReference type="ARBA" id="ARBA00023219"/>
    </source>
</evidence>
<dbReference type="EMBL" id="LR796942">
    <property type="protein sequence ID" value="CAB4176321.1"/>
    <property type="molecule type" value="Genomic_DNA"/>
</dbReference>
<keyword evidence="1" id="KW-0118">Viral capsid assembly</keyword>
<dbReference type="EMBL" id="LR797009">
    <property type="protein sequence ID" value="CAB4181474.1"/>
    <property type="molecule type" value="Genomic_DNA"/>
</dbReference>